<dbReference type="AlphaFoldDB" id="A0A376RNL2"/>
<keyword evidence="2" id="KW-0489">Methyltransferase</keyword>
<dbReference type="EMBL" id="UGCD01000002">
    <property type="protein sequence ID" value="STI19648.1"/>
    <property type="molecule type" value="Genomic_DNA"/>
</dbReference>
<evidence type="ECO:0000313" key="3">
    <source>
        <dbReference type="Proteomes" id="UP000254159"/>
    </source>
</evidence>
<dbReference type="GO" id="GO:0032259">
    <property type="term" value="P:methylation"/>
    <property type="evidence" value="ECO:0007669"/>
    <property type="project" value="UniProtKB-KW"/>
</dbReference>
<dbReference type="InterPro" id="IPR041369">
    <property type="entry name" value="TrmO_C"/>
</dbReference>
<keyword evidence="2" id="KW-0808">Transferase</keyword>
<dbReference type="Pfam" id="PF18389">
    <property type="entry name" value="TrmO_C"/>
    <property type="match status" value="1"/>
</dbReference>
<reference evidence="2 3" key="1">
    <citation type="submission" date="2018-06" db="EMBL/GenBank/DDBJ databases">
        <authorList>
            <consortium name="Pathogen Informatics"/>
            <person name="Doyle S."/>
        </authorList>
    </citation>
    <scope>NUCLEOTIDE SEQUENCE [LARGE SCALE GENOMIC DNA]</scope>
    <source>
        <strain evidence="2 3">NCTC10865</strain>
    </source>
</reference>
<dbReference type="SUPFAM" id="SSF118196">
    <property type="entry name" value="YaeB-like"/>
    <property type="match status" value="1"/>
</dbReference>
<dbReference type="InterPro" id="IPR036413">
    <property type="entry name" value="YaeB-like_sf"/>
</dbReference>
<proteinExistence type="predicted"/>
<gene>
    <name evidence="2" type="primary">yaeB_2</name>
    <name evidence="2" type="ORF">NCTC10865_05031</name>
</gene>
<accession>A0A376RNL2</accession>
<organism evidence="2 3">
    <name type="scientific">Escherichia coli</name>
    <dbReference type="NCBI Taxonomy" id="562"/>
    <lineage>
        <taxon>Bacteria</taxon>
        <taxon>Pseudomonadati</taxon>
        <taxon>Pseudomonadota</taxon>
        <taxon>Gammaproteobacteria</taxon>
        <taxon>Enterobacterales</taxon>
        <taxon>Enterobacteriaceae</taxon>
        <taxon>Escherichia</taxon>
    </lineage>
</organism>
<feature type="domain" description="TrmO C-terminal" evidence="1">
    <location>
        <begin position="1"/>
        <end position="56"/>
    </location>
</feature>
<name>A0A376RNL2_ECOLX</name>
<evidence type="ECO:0000259" key="1">
    <source>
        <dbReference type="Pfam" id="PF18389"/>
    </source>
</evidence>
<dbReference type="Gene3D" id="3.30.2310.10">
    <property type="entry name" value="YaeB-like"/>
    <property type="match status" value="1"/>
</dbReference>
<dbReference type="GO" id="GO:0008168">
    <property type="term" value="F:methyltransferase activity"/>
    <property type="evidence" value="ECO:0007669"/>
    <property type="project" value="UniProtKB-KW"/>
</dbReference>
<protein>
    <submittedName>
        <fullName evidence="2">Methyltransferase</fullName>
    </submittedName>
</protein>
<dbReference type="Proteomes" id="UP000254159">
    <property type="component" value="Unassembled WGS sequence"/>
</dbReference>
<evidence type="ECO:0000313" key="2">
    <source>
        <dbReference type="EMBL" id="STI19648.1"/>
    </source>
</evidence>
<sequence>MAVSFTAEVEKQLLTLEKRYPQLTLFIREVLAQDPRPAYRKGEETGKTYAVWLHDLTFAGASPTQVLKSLRWNRVKFTPFSFDISFALVN</sequence>